<keyword evidence="6 7" id="KW-0067">ATP-binding</keyword>
<dbReference type="Gene3D" id="3.40.50.720">
    <property type="entry name" value="NAD(P)-binding Rossmann-like Domain"/>
    <property type="match status" value="1"/>
</dbReference>
<dbReference type="HAMAP" id="MF_00639">
    <property type="entry name" value="MurD"/>
    <property type="match status" value="1"/>
</dbReference>
<evidence type="ECO:0000313" key="11">
    <source>
        <dbReference type="EMBL" id="KAB1062881.1"/>
    </source>
</evidence>
<dbReference type="Gene3D" id="3.40.1190.10">
    <property type="entry name" value="Mur-like, catalytic domain"/>
    <property type="match status" value="1"/>
</dbReference>
<feature type="binding site" evidence="7">
    <location>
        <begin position="109"/>
        <end position="115"/>
    </location>
    <ligand>
        <name>ATP</name>
        <dbReference type="ChEBI" id="CHEBI:30616"/>
    </ligand>
</feature>
<dbReference type="GO" id="GO:0005524">
    <property type="term" value="F:ATP binding"/>
    <property type="evidence" value="ECO:0007669"/>
    <property type="project" value="UniProtKB-UniRule"/>
</dbReference>
<proteinExistence type="inferred from homology"/>
<evidence type="ECO:0000313" key="12">
    <source>
        <dbReference type="Proteomes" id="UP000435357"/>
    </source>
</evidence>
<dbReference type="NCBIfam" id="TIGR01087">
    <property type="entry name" value="murD"/>
    <property type="match status" value="1"/>
</dbReference>
<dbReference type="EC" id="6.3.2.9" evidence="7 8"/>
<dbReference type="UniPathway" id="UPA00219"/>
<dbReference type="Pfam" id="PF08245">
    <property type="entry name" value="Mur_ligase_M"/>
    <property type="match status" value="1"/>
</dbReference>
<evidence type="ECO:0000259" key="10">
    <source>
        <dbReference type="Pfam" id="PF08245"/>
    </source>
</evidence>
<dbReference type="PANTHER" id="PTHR43692:SF1">
    <property type="entry name" value="UDP-N-ACETYLMURAMOYLALANINE--D-GLUTAMATE LIGASE"/>
    <property type="match status" value="1"/>
</dbReference>
<dbReference type="GO" id="GO:0008764">
    <property type="term" value="F:UDP-N-acetylmuramoylalanine-D-glutamate ligase activity"/>
    <property type="evidence" value="ECO:0007669"/>
    <property type="project" value="UniProtKB-UniRule"/>
</dbReference>
<accession>A0A6N6M4X9</accession>
<evidence type="ECO:0000256" key="3">
    <source>
        <dbReference type="ARBA" id="ARBA00022490"/>
    </source>
</evidence>
<comment type="catalytic activity">
    <reaction evidence="7 8">
        <text>UDP-N-acetyl-alpha-D-muramoyl-L-alanine + D-glutamate + ATP = UDP-N-acetyl-alpha-D-muramoyl-L-alanyl-D-glutamate + ADP + phosphate + H(+)</text>
        <dbReference type="Rhea" id="RHEA:16429"/>
        <dbReference type="ChEBI" id="CHEBI:15378"/>
        <dbReference type="ChEBI" id="CHEBI:29986"/>
        <dbReference type="ChEBI" id="CHEBI:30616"/>
        <dbReference type="ChEBI" id="CHEBI:43474"/>
        <dbReference type="ChEBI" id="CHEBI:83898"/>
        <dbReference type="ChEBI" id="CHEBI:83900"/>
        <dbReference type="ChEBI" id="CHEBI:456216"/>
        <dbReference type="EC" id="6.3.2.9"/>
    </reaction>
</comment>
<evidence type="ECO:0000256" key="5">
    <source>
        <dbReference type="ARBA" id="ARBA00022741"/>
    </source>
</evidence>
<dbReference type="EMBL" id="WACR01000010">
    <property type="protein sequence ID" value="KAB1062881.1"/>
    <property type="molecule type" value="Genomic_DNA"/>
</dbReference>
<comment type="function">
    <text evidence="7 8">Cell wall formation. Catalyzes the addition of glutamate to the nucleotide precursor UDP-N-acetylmuramoyl-L-alanine (UMA).</text>
</comment>
<evidence type="ECO:0000256" key="4">
    <source>
        <dbReference type="ARBA" id="ARBA00022598"/>
    </source>
</evidence>
<dbReference type="InterPro" id="IPR013221">
    <property type="entry name" value="Mur_ligase_cen"/>
</dbReference>
<keyword evidence="7 8" id="KW-0961">Cell wall biogenesis/degradation</keyword>
<protein>
    <recommendedName>
        <fullName evidence="7 8">UDP-N-acetylmuramoylalanine--D-glutamate ligase</fullName>
        <ecNumber evidence="7 8">6.3.2.9</ecNumber>
    </recommendedName>
    <alternativeName>
        <fullName evidence="7">D-glutamic acid-adding enzyme</fullName>
    </alternativeName>
    <alternativeName>
        <fullName evidence="7">UDP-N-acetylmuramoyl-L-alanyl-D-glutamate synthetase</fullName>
    </alternativeName>
</protein>
<comment type="subcellular location">
    <subcellularLocation>
        <location evidence="1 7 8">Cytoplasm</location>
    </subcellularLocation>
</comment>
<dbReference type="InterPro" id="IPR036565">
    <property type="entry name" value="Mur-like_cat_sf"/>
</dbReference>
<keyword evidence="12" id="KW-1185">Reference proteome</keyword>
<evidence type="ECO:0000256" key="6">
    <source>
        <dbReference type="ARBA" id="ARBA00022840"/>
    </source>
</evidence>
<feature type="domain" description="Mur ligase central" evidence="10">
    <location>
        <begin position="107"/>
        <end position="284"/>
    </location>
</feature>
<evidence type="ECO:0000256" key="8">
    <source>
        <dbReference type="RuleBase" id="RU003664"/>
    </source>
</evidence>
<comment type="pathway">
    <text evidence="2 7 8">Cell wall biogenesis; peptidoglycan biosynthesis.</text>
</comment>
<keyword evidence="7 8" id="KW-0573">Peptidoglycan synthesis</keyword>
<dbReference type="InterPro" id="IPR005762">
    <property type="entry name" value="MurD"/>
</dbReference>
<dbReference type="InterPro" id="IPR004101">
    <property type="entry name" value="Mur_ligase_C"/>
</dbReference>
<dbReference type="PANTHER" id="PTHR43692">
    <property type="entry name" value="UDP-N-ACETYLMURAMOYLALANINE--D-GLUTAMATE LIGASE"/>
    <property type="match status" value="1"/>
</dbReference>
<dbReference type="GO" id="GO:0008360">
    <property type="term" value="P:regulation of cell shape"/>
    <property type="evidence" value="ECO:0007669"/>
    <property type="project" value="UniProtKB-KW"/>
</dbReference>
<dbReference type="GO" id="GO:0071555">
    <property type="term" value="P:cell wall organization"/>
    <property type="evidence" value="ECO:0007669"/>
    <property type="project" value="UniProtKB-KW"/>
</dbReference>
<dbReference type="GO" id="GO:0051301">
    <property type="term" value="P:cell division"/>
    <property type="evidence" value="ECO:0007669"/>
    <property type="project" value="UniProtKB-KW"/>
</dbReference>
<dbReference type="RefSeq" id="WP_151169548.1">
    <property type="nucleotide sequence ID" value="NZ_WACR01000010.1"/>
</dbReference>
<keyword evidence="4 7" id="KW-0436">Ligase</keyword>
<evidence type="ECO:0000256" key="2">
    <source>
        <dbReference type="ARBA" id="ARBA00004752"/>
    </source>
</evidence>
<comment type="caution">
    <text evidence="11">The sequence shown here is derived from an EMBL/GenBank/DDBJ whole genome shotgun (WGS) entry which is preliminary data.</text>
</comment>
<dbReference type="Pfam" id="PF02875">
    <property type="entry name" value="Mur_ligase_C"/>
    <property type="match status" value="1"/>
</dbReference>
<dbReference type="Pfam" id="PF21377">
    <property type="entry name" value="MurD_N"/>
    <property type="match status" value="1"/>
</dbReference>
<keyword evidence="5 7" id="KW-0547">Nucleotide-binding</keyword>
<reference evidence="11 12" key="1">
    <citation type="submission" date="2019-09" db="EMBL/GenBank/DDBJ databases">
        <title>Genomes of Cryomorphaceae.</title>
        <authorList>
            <person name="Bowman J.P."/>
        </authorList>
    </citation>
    <scope>NUCLEOTIDE SEQUENCE [LARGE SCALE GENOMIC DNA]</scope>
    <source>
        <strain evidence="11 12">KCTC 52047</strain>
    </source>
</reference>
<evidence type="ECO:0000256" key="1">
    <source>
        <dbReference type="ARBA" id="ARBA00004496"/>
    </source>
</evidence>
<dbReference type="SUPFAM" id="SSF53244">
    <property type="entry name" value="MurD-like peptide ligases, peptide-binding domain"/>
    <property type="match status" value="1"/>
</dbReference>
<feature type="domain" description="Mur ligase C-terminal" evidence="9">
    <location>
        <begin position="308"/>
        <end position="421"/>
    </location>
</feature>
<organism evidence="11 12">
    <name type="scientific">Salibacter halophilus</name>
    <dbReference type="NCBI Taxonomy" id="1803916"/>
    <lineage>
        <taxon>Bacteria</taxon>
        <taxon>Pseudomonadati</taxon>
        <taxon>Bacteroidota</taxon>
        <taxon>Flavobacteriia</taxon>
        <taxon>Flavobacteriales</taxon>
        <taxon>Salibacteraceae</taxon>
        <taxon>Salibacter</taxon>
    </lineage>
</organism>
<dbReference type="GO" id="GO:0005737">
    <property type="term" value="C:cytoplasm"/>
    <property type="evidence" value="ECO:0007669"/>
    <property type="project" value="UniProtKB-SubCell"/>
</dbReference>
<evidence type="ECO:0000256" key="7">
    <source>
        <dbReference type="HAMAP-Rule" id="MF_00639"/>
    </source>
</evidence>
<dbReference type="Gene3D" id="3.90.190.20">
    <property type="entry name" value="Mur ligase, C-terminal domain"/>
    <property type="match status" value="1"/>
</dbReference>
<evidence type="ECO:0000259" key="9">
    <source>
        <dbReference type="Pfam" id="PF02875"/>
    </source>
</evidence>
<dbReference type="InterPro" id="IPR036615">
    <property type="entry name" value="Mur_ligase_C_dom_sf"/>
</dbReference>
<dbReference type="SUPFAM" id="SSF53623">
    <property type="entry name" value="MurD-like peptide ligases, catalytic domain"/>
    <property type="match status" value="1"/>
</dbReference>
<keyword evidence="7 8" id="KW-0132">Cell division</keyword>
<name>A0A6N6M4X9_9FLAO</name>
<keyword evidence="7 8" id="KW-0133">Cell shape</keyword>
<gene>
    <name evidence="7 11" type="primary">murD</name>
    <name evidence="11" type="ORF">F3059_11895</name>
</gene>
<keyword evidence="3 7" id="KW-0963">Cytoplasm</keyword>
<dbReference type="SUPFAM" id="SSF51984">
    <property type="entry name" value="MurCD N-terminal domain"/>
    <property type="match status" value="1"/>
</dbReference>
<sequence length="444" mass="49722">MKRIVVLGGGESGVGAALLAKEKGFEVFLSDAGNLKQDKKDVLSHADIPFEEGGHTEDRVLIADEVVKSPGIPDTAPLIRKLDTLRIPVIDELEFAARFTKGKLLAVTGTNGKTTTVKLFYHILQKANLDVGLAGNVGQSLARQILEGDRDYWVLEVSSFQLDRIYETRFHVAILLNITPDHLDRYNYEFDRYVDSKFRITKSQTEEDHFIYSADSKAVVDELQNRDLKAKQYSFSAMGYQEGLNAWLENEKLIININGELEMSIQELALQGKHNASNGMASGIASRILEIRKEIIRDSLSDFQNVEHRLEHVTTVSGVEYINDSKATNINSTWYALESMQSQTVWIVGGVDKGNDYSELLDLVKDRVKAIIALGKDNSRIHAAFDNVVPVIHDVTDMREAVGLAYRESRKGEAVLLSPACASFDLFESYEDRGNQFKEYVRAL</sequence>
<keyword evidence="7 8" id="KW-0131">Cell cycle</keyword>
<dbReference type="Proteomes" id="UP000435357">
    <property type="component" value="Unassembled WGS sequence"/>
</dbReference>
<comment type="similarity">
    <text evidence="7">Belongs to the MurCDEF family.</text>
</comment>
<dbReference type="OrthoDB" id="9809796at2"/>
<dbReference type="GO" id="GO:0009252">
    <property type="term" value="P:peptidoglycan biosynthetic process"/>
    <property type="evidence" value="ECO:0007669"/>
    <property type="project" value="UniProtKB-UniRule"/>
</dbReference>
<dbReference type="AlphaFoldDB" id="A0A6N6M4X9"/>